<evidence type="ECO:0000313" key="1">
    <source>
        <dbReference type="EMBL" id="MBW4565923.1"/>
    </source>
</evidence>
<reference evidence="1" key="1">
    <citation type="submission" date="2021-05" db="EMBL/GenBank/DDBJ databases">
        <authorList>
            <person name="Pietrasiak N."/>
            <person name="Ward R."/>
            <person name="Stajich J.E."/>
            <person name="Kurbessoian T."/>
        </authorList>
    </citation>
    <scope>NUCLEOTIDE SEQUENCE</scope>
    <source>
        <strain evidence="1">JT2-VF2</strain>
    </source>
</reference>
<dbReference type="AlphaFoldDB" id="A0A951UJI4"/>
<gene>
    <name evidence="1" type="ORF">KME32_33550</name>
</gene>
<comment type="caution">
    <text evidence="1">The sequence shown here is derived from an EMBL/GenBank/DDBJ whole genome shotgun (WGS) entry which is preliminary data.</text>
</comment>
<name>A0A951UJI4_9NOST</name>
<accession>A0A951UJI4</accession>
<evidence type="ECO:0000313" key="2">
    <source>
        <dbReference type="Proteomes" id="UP000715781"/>
    </source>
</evidence>
<organism evidence="1 2">
    <name type="scientific">Mojavia pulchra JT2-VF2</name>
    <dbReference type="NCBI Taxonomy" id="287848"/>
    <lineage>
        <taxon>Bacteria</taxon>
        <taxon>Bacillati</taxon>
        <taxon>Cyanobacteriota</taxon>
        <taxon>Cyanophyceae</taxon>
        <taxon>Nostocales</taxon>
        <taxon>Nostocaceae</taxon>
    </lineage>
</organism>
<sequence>MLKYQPSDNFTAGQILANANKLGGWDNAVQITEAIELGRHNDLRAIAQSMDKEQITLIERVIEGGGHYR</sequence>
<protein>
    <submittedName>
        <fullName evidence="1">Uncharacterized protein</fullName>
    </submittedName>
</protein>
<reference evidence="1" key="2">
    <citation type="journal article" date="2022" name="Microbiol. Resour. Announc.">
        <title>Metagenome Sequencing to Explore Phylogenomics of Terrestrial Cyanobacteria.</title>
        <authorList>
            <person name="Ward R.D."/>
            <person name="Stajich J.E."/>
            <person name="Johansen J.R."/>
            <person name="Huntemann M."/>
            <person name="Clum A."/>
            <person name="Foster B."/>
            <person name="Foster B."/>
            <person name="Roux S."/>
            <person name="Palaniappan K."/>
            <person name="Varghese N."/>
            <person name="Mukherjee S."/>
            <person name="Reddy T.B.K."/>
            <person name="Daum C."/>
            <person name="Copeland A."/>
            <person name="Chen I.A."/>
            <person name="Ivanova N.N."/>
            <person name="Kyrpides N.C."/>
            <person name="Shapiro N."/>
            <person name="Eloe-Fadrosh E.A."/>
            <person name="Pietrasiak N."/>
        </authorList>
    </citation>
    <scope>NUCLEOTIDE SEQUENCE</scope>
    <source>
        <strain evidence="1">JT2-VF2</strain>
    </source>
</reference>
<proteinExistence type="predicted"/>
<dbReference type="EMBL" id="JAHHHN010000052">
    <property type="protein sequence ID" value="MBW4565923.1"/>
    <property type="molecule type" value="Genomic_DNA"/>
</dbReference>
<dbReference type="Proteomes" id="UP000715781">
    <property type="component" value="Unassembled WGS sequence"/>
</dbReference>